<gene>
    <name evidence="5" type="primary">fmt</name>
    <name evidence="8" type="ORF">CF386_03130</name>
</gene>
<comment type="catalytic activity">
    <reaction evidence="5">
        <text>L-methionyl-tRNA(fMet) + (6R)-10-formyltetrahydrofolate = N-formyl-L-methionyl-tRNA(fMet) + (6S)-5,6,7,8-tetrahydrofolate + H(+)</text>
        <dbReference type="Rhea" id="RHEA:24380"/>
        <dbReference type="Rhea" id="RHEA-COMP:9952"/>
        <dbReference type="Rhea" id="RHEA-COMP:9953"/>
        <dbReference type="ChEBI" id="CHEBI:15378"/>
        <dbReference type="ChEBI" id="CHEBI:57453"/>
        <dbReference type="ChEBI" id="CHEBI:78530"/>
        <dbReference type="ChEBI" id="CHEBI:78844"/>
        <dbReference type="ChEBI" id="CHEBI:195366"/>
        <dbReference type="EC" id="2.1.2.9"/>
    </reaction>
</comment>
<feature type="domain" description="Formyl transferase N-terminal" evidence="6">
    <location>
        <begin position="5"/>
        <end position="180"/>
    </location>
</feature>
<dbReference type="CDD" id="cd08646">
    <property type="entry name" value="FMT_core_Met-tRNA-FMT_N"/>
    <property type="match status" value="1"/>
</dbReference>
<dbReference type="NCBIfam" id="TIGR00460">
    <property type="entry name" value="fmt"/>
    <property type="match status" value="1"/>
</dbReference>
<dbReference type="InterPro" id="IPR002376">
    <property type="entry name" value="Formyl_transf_N"/>
</dbReference>
<dbReference type="SUPFAM" id="SSF53328">
    <property type="entry name" value="Formyltransferase"/>
    <property type="match status" value="1"/>
</dbReference>
<feature type="domain" description="Formyl transferase C-terminal" evidence="7">
    <location>
        <begin position="206"/>
        <end position="303"/>
    </location>
</feature>
<evidence type="ECO:0000259" key="6">
    <source>
        <dbReference type="Pfam" id="PF00551"/>
    </source>
</evidence>
<reference evidence="8 9" key="1">
    <citation type="journal article" date="2016" name="Int. J. Syst. Evol. Microbiol.">
        <title>Paraphotobacterium marinum gen. nov., sp. nov., a member of the family Vibrionaceae, isolated from surface seawater.</title>
        <authorList>
            <person name="Huang Z."/>
            <person name="Dong C."/>
            <person name="Shao Z."/>
        </authorList>
    </citation>
    <scope>NUCLEOTIDE SEQUENCE [LARGE SCALE GENOMIC DNA]</scope>
    <source>
        <strain evidence="8 9">NSCS20N07D</strain>
    </source>
</reference>
<comment type="similarity">
    <text evidence="1 5">Belongs to the Fmt family.</text>
</comment>
<dbReference type="Proteomes" id="UP000242175">
    <property type="component" value="Chromosome large"/>
</dbReference>
<evidence type="ECO:0000313" key="9">
    <source>
        <dbReference type="Proteomes" id="UP000242175"/>
    </source>
</evidence>
<dbReference type="PROSITE" id="PS00373">
    <property type="entry name" value="GART"/>
    <property type="match status" value="1"/>
</dbReference>
<protein>
    <recommendedName>
        <fullName evidence="2 5">Methionyl-tRNA formyltransferase</fullName>
        <ecNumber evidence="2 5">2.1.2.9</ecNumber>
    </recommendedName>
</protein>
<sequence length="313" mass="34968">MKDKRIIFAGTPEISAHHLKELLQQKFNIVGVYTQPDKPKGRGKKLSKSPVKLLAEEYDIPLFQPNSLKDIGVQNQFLNLKADLLIVVAYGQILPKAILDAPHIACINLHVSLLPKYRGAAPVERALLQGDSETGVTIMKMDEGLDTGDIIAQKSIQIVPHETTDSLFQKINRSSPSFLSDNVTKILQSNFYAYPQNNDLASYAPKLSKNDAKISWDMTAKKIERLSRVFCSNPNSFFSLNHENIKVSNIEIINQNFNDKPGTVIKCDKDGLIIQTSSGCVRILKIQFPGKKWISVSDLINSNKNPFIQNIIL</sequence>
<evidence type="ECO:0000313" key="8">
    <source>
        <dbReference type="EMBL" id="ASK78099.1"/>
    </source>
</evidence>
<dbReference type="GO" id="GO:0005829">
    <property type="term" value="C:cytosol"/>
    <property type="evidence" value="ECO:0007669"/>
    <property type="project" value="TreeGrafter"/>
</dbReference>
<dbReference type="Pfam" id="PF00551">
    <property type="entry name" value="Formyl_trans_N"/>
    <property type="match status" value="1"/>
</dbReference>
<dbReference type="InterPro" id="IPR044135">
    <property type="entry name" value="Met-tRNA-FMT_C"/>
</dbReference>
<name>A0A220VCN0_9GAMM</name>
<dbReference type="InterPro" id="IPR005794">
    <property type="entry name" value="Fmt"/>
</dbReference>
<dbReference type="GO" id="GO:0004479">
    <property type="term" value="F:methionyl-tRNA formyltransferase activity"/>
    <property type="evidence" value="ECO:0007669"/>
    <property type="project" value="UniProtKB-UniRule"/>
</dbReference>
<evidence type="ECO:0000256" key="2">
    <source>
        <dbReference type="ARBA" id="ARBA00012261"/>
    </source>
</evidence>
<proteinExistence type="inferred from homology"/>
<dbReference type="AlphaFoldDB" id="A0A220VCN0"/>
<dbReference type="HAMAP" id="MF_00182">
    <property type="entry name" value="Formyl_trans"/>
    <property type="match status" value="1"/>
</dbReference>
<dbReference type="CDD" id="cd08704">
    <property type="entry name" value="Met_tRNA_FMT_C"/>
    <property type="match status" value="1"/>
</dbReference>
<dbReference type="Gene3D" id="3.40.50.12230">
    <property type="match status" value="1"/>
</dbReference>
<evidence type="ECO:0000256" key="5">
    <source>
        <dbReference type="HAMAP-Rule" id="MF_00182"/>
    </source>
</evidence>
<dbReference type="OrthoDB" id="9802815at2"/>
<evidence type="ECO:0000256" key="3">
    <source>
        <dbReference type="ARBA" id="ARBA00022679"/>
    </source>
</evidence>
<dbReference type="SUPFAM" id="SSF50486">
    <property type="entry name" value="FMT C-terminal domain-like"/>
    <property type="match status" value="1"/>
</dbReference>
<dbReference type="PANTHER" id="PTHR11138:SF5">
    <property type="entry name" value="METHIONYL-TRNA FORMYLTRANSFERASE, MITOCHONDRIAL"/>
    <property type="match status" value="1"/>
</dbReference>
<comment type="function">
    <text evidence="5">Attaches a formyl group to the free amino group of methionyl-tRNA(fMet). The formyl group appears to play a dual role in the initiator identity of N-formylmethionyl-tRNA by promoting its recognition by IF2 and preventing the misappropriation of this tRNA by the elongation apparatus.</text>
</comment>
<dbReference type="InterPro" id="IPR036477">
    <property type="entry name" value="Formyl_transf_N_sf"/>
</dbReference>
<evidence type="ECO:0000259" key="7">
    <source>
        <dbReference type="Pfam" id="PF02911"/>
    </source>
</evidence>
<dbReference type="EMBL" id="CP022355">
    <property type="protein sequence ID" value="ASK78099.1"/>
    <property type="molecule type" value="Genomic_DNA"/>
</dbReference>
<dbReference type="InterPro" id="IPR011034">
    <property type="entry name" value="Formyl_transferase-like_C_sf"/>
</dbReference>
<keyword evidence="9" id="KW-1185">Reference proteome</keyword>
<dbReference type="PANTHER" id="PTHR11138">
    <property type="entry name" value="METHIONYL-TRNA FORMYLTRANSFERASE"/>
    <property type="match status" value="1"/>
</dbReference>
<dbReference type="InterPro" id="IPR005793">
    <property type="entry name" value="Formyl_trans_C"/>
</dbReference>
<feature type="binding site" evidence="5">
    <location>
        <begin position="112"/>
        <end position="115"/>
    </location>
    <ligand>
        <name>(6S)-5,6,7,8-tetrahydrofolate</name>
        <dbReference type="ChEBI" id="CHEBI:57453"/>
    </ligand>
</feature>
<dbReference type="EC" id="2.1.2.9" evidence="2 5"/>
<dbReference type="RefSeq" id="WP_089073008.1">
    <property type="nucleotide sequence ID" value="NZ_CBCSAM010000012.1"/>
</dbReference>
<organism evidence="8 9">
    <name type="scientific">Paraphotobacterium marinum</name>
    <dbReference type="NCBI Taxonomy" id="1755811"/>
    <lineage>
        <taxon>Bacteria</taxon>
        <taxon>Pseudomonadati</taxon>
        <taxon>Pseudomonadota</taxon>
        <taxon>Gammaproteobacteria</taxon>
        <taxon>Vibrionales</taxon>
        <taxon>Vibrionaceae</taxon>
        <taxon>Paraphotobacterium</taxon>
    </lineage>
</organism>
<evidence type="ECO:0000256" key="1">
    <source>
        <dbReference type="ARBA" id="ARBA00010699"/>
    </source>
</evidence>
<dbReference type="InterPro" id="IPR041711">
    <property type="entry name" value="Met-tRNA-FMT_N"/>
</dbReference>
<evidence type="ECO:0000256" key="4">
    <source>
        <dbReference type="ARBA" id="ARBA00022917"/>
    </source>
</evidence>
<dbReference type="InterPro" id="IPR001555">
    <property type="entry name" value="GART_AS"/>
</dbReference>
<dbReference type="KEGG" id="pmai:CF386_03130"/>
<dbReference type="Pfam" id="PF02911">
    <property type="entry name" value="Formyl_trans_C"/>
    <property type="match status" value="1"/>
</dbReference>
<keyword evidence="3 5" id="KW-0808">Transferase</keyword>
<accession>A0A220VCN0</accession>
<keyword evidence="4 5" id="KW-0648">Protein biosynthesis</keyword>